<dbReference type="PANTHER" id="PTHR35089:SF1">
    <property type="entry name" value="CHAPERONE PROTEIN SKP"/>
    <property type="match status" value="1"/>
</dbReference>
<protein>
    <recommendedName>
        <fullName evidence="5">Outer membrane chaperone Skp</fullName>
    </recommendedName>
</protein>
<proteinExistence type="inferred from homology"/>
<comment type="caution">
    <text evidence="3">The sequence shown here is derived from an EMBL/GenBank/DDBJ whole genome shotgun (WGS) entry which is preliminary data.</text>
</comment>
<accession>A0A2S7T9M3</accession>
<dbReference type="InterPro" id="IPR024930">
    <property type="entry name" value="Skp_dom_sf"/>
</dbReference>
<keyword evidence="2" id="KW-0732">Signal</keyword>
<evidence type="ECO:0000313" key="3">
    <source>
        <dbReference type="EMBL" id="PQJ16248.1"/>
    </source>
</evidence>
<gene>
    <name evidence="3" type="ORF">BST99_11410</name>
</gene>
<comment type="similarity">
    <text evidence="1">Belongs to the Skp family.</text>
</comment>
<dbReference type="Gene3D" id="3.30.910.20">
    <property type="entry name" value="Skp domain"/>
    <property type="match status" value="1"/>
</dbReference>
<dbReference type="RefSeq" id="WP_105001922.1">
    <property type="nucleotide sequence ID" value="NZ_MQVX01000001.1"/>
</dbReference>
<dbReference type="GO" id="GO:0005829">
    <property type="term" value="C:cytosol"/>
    <property type="evidence" value="ECO:0007669"/>
    <property type="project" value="TreeGrafter"/>
</dbReference>
<evidence type="ECO:0000313" key="4">
    <source>
        <dbReference type="Proteomes" id="UP000239366"/>
    </source>
</evidence>
<dbReference type="AlphaFoldDB" id="A0A2S7T9M3"/>
<dbReference type="InterPro" id="IPR005632">
    <property type="entry name" value="Chaperone_Skp"/>
</dbReference>
<organism evidence="3 4">
    <name type="scientific">Aureicoccus marinus</name>
    <dbReference type="NCBI Taxonomy" id="754435"/>
    <lineage>
        <taxon>Bacteria</taxon>
        <taxon>Pseudomonadati</taxon>
        <taxon>Bacteroidota</taxon>
        <taxon>Flavobacteriia</taxon>
        <taxon>Flavobacteriales</taxon>
        <taxon>Flavobacteriaceae</taxon>
        <taxon>Aureicoccus</taxon>
    </lineage>
</organism>
<dbReference type="GO" id="GO:0051082">
    <property type="term" value="F:unfolded protein binding"/>
    <property type="evidence" value="ECO:0007669"/>
    <property type="project" value="InterPro"/>
</dbReference>
<dbReference type="OrthoDB" id="1145062at2"/>
<sequence length="168" mass="19266">MKKIGLILAVVLLAACQKDKMAYVDNVKLFEDLNEKKAVDKKFEGKQTQFAKKRDSIGSLYQIEGERLQAELARLSQKEQNQRIEDYTKRRELVSRQLEQELQLIQAQGREEMDSLISKVRKTIKQYGEDNGYTYILSGGEGGSVLYGQEAMDITEEILAVLNKEEQE</sequence>
<dbReference type="Proteomes" id="UP000239366">
    <property type="component" value="Unassembled WGS sequence"/>
</dbReference>
<evidence type="ECO:0000256" key="1">
    <source>
        <dbReference type="ARBA" id="ARBA00009091"/>
    </source>
</evidence>
<reference evidence="4" key="1">
    <citation type="submission" date="2016-11" db="EMBL/GenBank/DDBJ databases">
        <title>Trade-off between light-utilization and light-protection in marine flavobacteria.</title>
        <authorList>
            <person name="Kumagai Y."/>
            <person name="Yoshizawa S."/>
            <person name="Kogure K."/>
        </authorList>
    </citation>
    <scope>NUCLEOTIDE SEQUENCE [LARGE SCALE GENOMIC DNA]</scope>
    <source>
        <strain evidence="4">SG-18</strain>
    </source>
</reference>
<dbReference type="PANTHER" id="PTHR35089">
    <property type="entry name" value="CHAPERONE PROTEIN SKP"/>
    <property type="match status" value="1"/>
</dbReference>
<dbReference type="EMBL" id="MQVX01000001">
    <property type="protein sequence ID" value="PQJ16248.1"/>
    <property type="molecule type" value="Genomic_DNA"/>
</dbReference>
<evidence type="ECO:0000256" key="2">
    <source>
        <dbReference type="ARBA" id="ARBA00022729"/>
    </source>
</evidence>
<dbReference type="SMART" id="SM00935">
    <property type="entry name" value="OmpH"/>
    <property type="match status" value="1"/>
</dbReference>
<dbReference type="SUPFAM" id="SSF111384">
    <property type="entry name" value="OmpH-like"/>
    <property type="match status" value="1"/>
</dbReference>
<name>A0A2S7T9M3_9FLAO</name>
<evidence type="ECO:0008006" key="5">
    <source>
        <dbReference type="Google" id="ProtNLM"/>
    </source>
</evidence>
<dbReference type="GO" id="GO:0050821">
    <property type="term" value="P:protein stabilization"/>
    <property type="evidence" value="ECO:0007669"/>
    <property type="project" value="TreeGrafter"/>
</dbReference>
<keyword evidence="4" id="KW-1185">Reference proteome</keyword>
<dbReference type="PROSITE" id="PS51257">
    <property type="entry name" value="PROKAR_LIPOPROTEIN"/>
    <property type="match status" value="1"/>
</dbReference>
<dbReference type="Pfam" id="PF03938">
    <property type="entry name" value="OmpH"/>
    <property type="match status" value="1"/>
</dbReference>